<dbReference type="InterPro" id="IPR011611">
    <property type="entry name" value="PfkB_dom"/>
</dbReference>
<dbReference type="PANTHER" id="PTHR10584">
    <property type="entry name" value="SUGAR KINASE"/>
    <property type="match status" value="1"/>
</dbReference>
<evidence type="ECO:0000256" key="2">
    <source>
        <dbReference type="ARBA" id="ARBA00022777"/>
    </source>
</evidence>
<keyword evidence="2 4" id="KW-0418">Kinase</keyword>
<keyword evidence="1" id="KW-0808">Transferase</keyword>
<comment type="caution">
    <text evidence="4">The sequence shown here is derived from an EMBL/GenBank/DDBJ whole genome shotgun (WGS) entry which is preliminary data.</text>
</comment>
<dbReference type="SUPFAM" id="SSF53613">
    <property type="entry name" value="Ribokinase-like"/>
    <property type="match status" value="1"/>
</dbReference>
<dbReference type="PANTHER" id="PTHR10584:SF166">
    <property type="entry name" value="RIBOKINASE"/>
    <property type="match status" value="1"/>
</dbReference>
<reference evidence="4" key="2">
    <citation type="journal article" date="2021" name="PeerJ">
        <title>Extensive microbial diversity within the chicken gut microbiome revealed by metagenomics and culture.</title>
        <authorList>
            <person name="Gilroy R."/>
            <person name="Ravi A."/>
            <person name="Getino M."/>
            <person name="Pursley I."/>
            <person name="Horton D.L."/>
            <person name="Alikhan N.F."/>
            <person name="Baker D."/>
            <person name="Gharbi K."/>
            <person name="Hall N."/>
            <person name="Watson M."/>
            <person name="Adriaenssens E.M."/>
            <person name="Foster-Nyarko E."/>
            <person name="Jarju S."/>
            <person name="Secka A."/>
            <person name="Antonio M."/>
            <person name="Oren A."/>
            <person name="Chaudhuri R.R."/>
            <person name="La Ragione R."/>
            <person name="Hildebrand F."/>
            <person name="Pallen M.J."/>
        </authorList>
    </citation>
    <scope>NUCLEOTIDE SEQUENCE</scope>
    <source>
        <strain evidence="4">ChiBcec2-4451</strain>
    </source>
</reference>
<dbReference type="GO" id="GO:0016301">
    <property type="term" value="F:kinase activity"/>
    <property type="evidence" value="ECO:0007669"/>
    <property type="project" value="UniProtKB-KW"/>
</dbReference>
<feature type="domain" description="Carbohydrate kinase PfkB" evidence="3">
    <location>
        <begin position="32"/>
        <end position="353"/>
    </location>
</feature>
<dbReference type="EMBL" id="DVON01000277">
    <property type="protein sequence ID" value="HIV14022.1"/>
    <property type="molecule type" value="Genomic_DNA"/>
</dbReference>
<evidence type="ECO:0000313" key="5">
    <source>
        <dbReference type="Proteomes" id="UP000886723"/>
    </source>
</evidence>
<gene>
    <name evidence="4" type="ORF">IAA63_12920</name>
</gene>
<dbReference type="AlphaFoldDB" id="A0A9D1T745"/>
<dbReference type="Gene3D" id="3.40.1190.20">
    <property type="match status" value="1"/>
</dbReference>
<dbReference type="Pfam" id="PF00294">
    <property type="entry name" value="PfkB"/>
    <property type="match status" value="1"/>
</dbReference>
<dbReference type="Proteomes" id="UP000886723">
    <property type="component" value="Unassembled WGS sequence"/>
</dbReference>
<proteinExistence type="predicted"/>
<evidence type="ECO:0000256" key="1">
    <source>
        <dbReference type="ARBA" id="ARBA00022679"/>
    </source>
</evidence>
<accession>A0A9D1T745</accession>
<name>A0A9D1T745_9FIRM</name>
<sequence>MQGKKKIAAAGHICLDITPVFPANTAGTVAEILKPGRLLHMDGVDVHTGGSAANTGLALKLMGADVRILGKVGEDTFGRIVGAVLEQHGVRHGLIRDAQGSTSYSVILAVPGTDRIFLHDAGTNDTYGPEDISEEALEGLDLFHFGYPPLMRRMYEKEGRELEEIFRKVKARGIPVSLDMAAVDEASPAGSADWEKILRRILPLVDVFLPSVEELLFMVDREAYRKIVQRAAGRDVTEVTDIRQDVAPLAEKMLEWGAKNVLIKCGSMGLYFASCEVEKQRELQTVMGLDAEAWAGKRLFERSFRPERICSGTGAGDTCIAAFLMGMLLGKTPEECVRLAAAQGACCVEAYDALGGLRTMEELEKRIGGGWEKN</sequence>
<protein>
    <submittedName>
        <fullName evidence="4">Carbohydrate kinase family protein</fullName>
    </submittedName>
</protein>
<dbReference type="InterPro" id="IPR029056">
    <property type="entry name" value="Ribokinase-like"/>
</dbReference>
<evidence type="ECO:0000259" key="3">
    <source>
        <dbReference type="Pfam" id="PF00294"/>
    </source>
</evidence>
<evidence type="ECO:0000313" key="4">
    <source>
        <dbReference type="EMBL" id="HIV14022.1"/>
    </source>
</evidence>
<organism evidence="4 5">
    <name type="scientific">Candidatus Pullilachnospira stercoravium</name>
    <dbReference type="NCBI Taxonomy" id="2840913"/>
    <lineage>
        <taxon>Bacteria</taxon>
        <taxon>Bacillati</taxon>
        <taxon>Bacillota</taxon>
        <taxon>Clostridia</taxon>
        <taxon>Lachnospirales</taxon>
        <taxon>Lachnospiraceae</taxon>
        <taxon>Lachnospiraceae incertae sedis</taxon>
        <taxon>Candidatus Pullilachnospira</taxon>
    </lineage>
</organism>
<reference evidence="4" key="1">
    <citation type="submission" date="2020-10" db="EMBL/GenBank/DDBJ databases">
        <authorList>
            <person name="Gilroy R."/>
        </authorList>
    </citation>
    <scope>NUCLEOTIDE SEQUENCE</scope>
    <source>
        <strain evidence="4">ChiBcec2-4451</strain>
    </source>
</reference>